<dbReference type="Pfam" id="PF00010">
    <property type="entry name" value="HLH"/>
    <property type="match status" value="1"/>
</dbReference>
<proteinExistence type="predicted"/>
<dbReference type="SUPFAM" id="SSF47459">
    <property type="entry name" value="HLH, helix-loop-helix DNA-binding domain"/>
    <property type="match status" value="1"/>
</dbReference>
<keyword evidence="1" id="KW-0238">DNA-binding</keyword>
<gene>
    <name evidence="4" type="ORF">PYX00_010213</name>
</gene>
<dbReference type="InterPro" id="IPR011598">
    <property type="entry name" value="bHLH_dom"/>
</dbReference>
<name>A0AAW2HEH1_9NEOP</name>
<dbReference type="GO" id="GO:0000977">
    <property type="term" value="F:RNA polymerase II transcription regulatory region sequence-specific DNA binding"/>
    <property type="evidence" value="ECO:0007669"/>
    <property type="project" value="TreeGrafter"/>
</dbReference>
<dbReference type="SMART" id="SM00353">
    <property type="entry name" value="HLH"/>
    <property type="match status" value="1"/>
</dbReference>
<dbReference type="GO" id="GO:0046983">
    <property type="term" value="F:protein dimerization activity"/>
    <property type="evidence" value="ECO:0007669"/>
    <property type="project" value="InterPro"/>
</dbReference>
<feature type="compositionally biased region" description="Basic and acidic residues" evidence="2">
    <location>
        <begin position="117"/>
        <end position="130"/>
    </location>
</feature>
<dbReference type="PROSITE" id="PS50888">
    <property type="entry name" value="BHLH"/>
    <property type="match status" value="1"/>
</dbReference>
<evidence type="ECO:0000256" key="1">
    <source>
        <dbReference type="ARBA" id="ARBA00023125"/>
    </source>
</evidence>
<dbReference type="InterPro" id="IPR036638">
    <property type="entry name" value="HLH_DNA-bd_sf"/>
</dbReference>
<comment type="caution">
    <text evidence="4">The sequence shown here is derived from an EMBL/GenBank/DDBJ whole genome shotgun (WGS) entry which is preliminary data.</text>
</comment>
<evidence type="ECO:0000313" key="4">
    <source>
        <dbReference type="EMBL" id="KAL0268162.1"/>
    </source>
</evidence>
<dbReference type="GO" id="GO:0032502">
    <property type="term" value="P:developmental process"/>
    <property type="evidence" value="ECO:0007669"/>
    <property type="project" value="TreeGrafter"/>
</dbReference>
<feature type="compositionally biased region" description="Basic and acidic residues" evidence="2">
    <location>
        <begin position="1"/>
        <end position="12"/>
    </location>
</feature>
<reference evidence="4" key="1">
    <citation type="journal article" date="2024" name="Gigascience">
        <title>Chromosome-level genome of the poultry shaft louse Menopon gallinae provides insight into the host-switching and adaptive evolution of parasitic lice.</title>
        <authorList>
            <person name="Xu Y."/>
            <person name="Ma L."/>
            <person name="Liu S."/>
            <person name="Liang Y."/>
            <person name="Liu Q."/>
            <person name="He Z."/>
            <person name="Tian L."/>
            <person name="Duan Y."/>
            <person name="Cai W."/>
            <person name="Li H."/>
            <person name="Song F."/>
        </authorList>
    </citation>
    <scope>NUCLEOTIDE SEQUENCE</scope>
    <source>
        <strain evidence="4">Cailab_2023a</strain>
    </source>
</reference>
<dbReference type="InterPro" id="IPR050283">
    <property type="entry name" value="E-box_TF_Regulators"/>
</dbReference>
<evidence type="ECO:0000256" key="2">
    <source>
        <dbReference type="SAM" id="MobiDB-lite"/>
    </source>
</evidence>
<feature type="region of interest" description="Disordered" evidence="2">
    <location>
        <begin position="296"/>
        <end position="317"/>
    </location>
</feature>
<feature type="compositionally biased region" description="Polar residues" evidence="2">
    <location>
        <begin position="18"/>
        <end position="31"/>
    </location>
</feature>
<dbReference type="GO" id="GO:0000981">
    <property type="term" value="F:DNA-binding transcription factor activity, RNA polymerase II-specific"/>
    <property type="evidence" value="ECO:0007669"/>
    <property type="project" value="TreeGrafter"/>
</dbReference>
<evidence type="ECO:0000259" key="3">
    <source>
        <dbReference type="PROSITE" id="PS50888"/>
    </source>
</evidence>
<organism evidence="4">
    <name type="scientific">Menopon gallinae</name>
    <name type="common">poultry shaft louse</name>
    <dbReference type="NCBI Taxonomy" id="328185"/>
    <lineage>
        <taxon>Eukaryota</taxon>
        <taxon>Metazoa</taxon>
        <taxon>Ecdysozoa</taxon>
        <taxon>Arthropoda</taxon>
        <taxon>Hexapoda</taxon>
        <taxon>Insecta</taxon>
        <taxon>Pterygota</taxon>
        <taxon>Neoptera</taxon>
        <taxon>Paraneoptera</taxon>
        <taxon>Psocodea</taxon>
        <taxon>Troctomorpha</taxon>
        <taxon>Phthiraptera</taxon>
        <taxon>Amblycera</taxon>
        <taxon>Menoponidae</taxon>
        <taxon>Menopon</taxon>
    </lineage>
</organism>
<dbReference type="PANTHER" id="PTHR23349">
    <property type="entry name" value="BASIC HELIX-LOOP-HELIX TRANSCRIPTION FACTOR, TWIST"/>
    <property type="match status" value="1"/>
</dbReference>
<feature type="compositionally biased region" description="Polar residues" evidence="2">
    <location>
        <begin position="64"/>
        <end position="75"/>
    </location>
</feature>
<dbReference type="AlphaFoldDB" id="A0AAW2HEH1"/>
<feature type="region of interest" description="Disordered" evidence="2">
    <location>
        <begin position="220"/>
        <end position="243"/>
    </location>
</feature>
<feature type="compositionally biased region" description="Basic and acidic residues" evidence="2">
    <location>
        <begin position="296"/>
        <end position="308"/>
    </location>
</feature>
<protein>
    <recommendedName>
        <fullName evidence="3">BHLH domain-containing protein</fullName>
    </recommendedName>
</protein>
<feature type="compositionally biased region" description="Acidic residues" evidence="2">
    <location>
        <begin position="76"/>
        <end position="86"/>
    </location>
</feature>
<dbReference type="PANTHER" id="PTHR23349:SF108">
    <property type="entry name" value="BHLH DOMAIN-CONTAINING PROTEIN"/>
    <property type="match status" value="1"/>
</dbReference>
<feature type="region of interest" description="Disordered" evidence="2">
    <location>
        <begin position="1"/>
        <end position="131"/>
    </location>
</feature>
<feature type="domain" description="BHLH" evidence="3">
    <location>
        <begin position="134"/>
        <end position="194"/>
    </location>
</feature>
<dbReference type="Gene3D" id="4.10.280.10">
    <property type="entry name" value="Helix-loop-helix DNA-binding domain"/>
    <property type="match status" value="1"/>
</dbReference>
<dbReference type="EMBL" id="JARGDH010000005">
    <property type="protein sequence ID" value="KAL0268162.1"/>
    <property type="molecule type" value="Genomic_DNA"/>
</dbReference>
<sequence length="342" mass="39358">MAGYRPEVDRGRMAFVSPSKNVLQQTNNNVPVTADPKPEKDRRRQRPVPQETENRLDPGRFRRASSQRIVQWSSDETGEEEEEEEEERTRKPSQRPIIPNYVTKTDKGQYRKRRKAKADAMDLSSQREKQQASISIAKRNARERNRVKLVNQGFATLRSRIPDYISEIYTEEKKKKKVSKVETLRMALEYIRHLTDMLELRSADPSEWFRIKSDELTWKNASNSSTGYPSPADTEYQQSPTNGAYGSRPFYDYDLELETVKDLSVKEEAPEEKEPLLLTENAFSVSVGCCYDLDAVKQEPEETEEPKKGSPLPSITESFPKKSLRAFYDTPSFLSGSSAFHV</sequence>
<accession>A0AAW2HEH1</accession>